<evidence type="ECO:0000313" key="1">
    <source>
        <dbReference type="EMBL" id="KAG0585158.1"/>
    </source>
</evidence>
<dbReference type="InterPro" id="IPR027417">
    <property type="entry name" value="P-loop_NTPase"/>
</dbReference>
<dbReference type="Proteomes" id="UP000822688">
    <property type="component" value="Chromosome 3"/>
</dbReference>
<comment type="caution">
    <text evidence="1">The sequence shown here is derived from an EMBL/GenBank/DDBJ whole genome shotgun (WGS) entry which is preliminary data.</text>
</comment>
<keyword evidence="2" id="KW-1185">Reference proteome</keyword>
<reference evidence="1" key="1">
    <citation type="submission" date="2020-06" db="EMBL/GenBank/DDBJ databases">
        <title>WGS assembly of Ceratodon purpureus strain R40.</title>
        <authorList>
            <person name="Carey S.B."/>
            <person name="Jenkins J."/>
            <person name="Shu S."/>
            <person name="Lovell J.T."/>
            <person name="Sreedasyam A."/>
            <person name="Maumus F."/>
            <person name="Tiley G.P."/>
            <person name="Fernandez-Pozo N."/>
            <person name="Barry K."/>
            <person name="Chen C."/>
            <person name="Wang M."/>
            <person name="Lipzen A."/>
            <person name="Daum C."/>
            <person name="Saski C.A."/>
            <person name="Payton A.C."/>
            <person name="Mcbreen J.C."/>
            <person name="Conrad R.E."/>
            <person name="Kollar L.M."/>
            <person name="Olsson S."/>
            <person name="Huttunen S."/>
            <person name="Landis J.B."/>
            <person name="Wickett N.J."/>
            <person name="Johnson M.G."/>
            <person name="Rensing S.A."/>
            <person name="Grimwood J."/>
            <person name="Schmutz J."/>
            <person name="Mcdaniel S.F."/>
        </authorList>
    </citation>
    <scope>NUCLEOTIDE SEQUENCE</scope>
    <source>
        <strain evidence="1">R40</strain>
    </source>
</reference>
<sequence>MMTGSLHGNTVSPLLSKHVLGCCVRRGRRGIREGELQPWKLAVGEGARSIMAGDDARSSCQVVVVGDHGTGKSSLIIALTTDSFYVPIVFCRLHMKLRYKFRRP</sequence>
<dbReference type="SUPFAM" id="SSF52540">
    <property type="entry name" value="P-loop containing nucleoside triphosphate hydrolases"/>
    <property type="match status" value="1"/>
</dbReference>
<dbReference type="AlphaFoldDB" id="A0A8T0IRA3"/>
<accession>A0A8T0IRA3</accession>
<gene>
    <name evidence="1" type="ORF">KC19_3G262600</name>
</gene>
<dbReference type="EMBL" id="CM026423">
    <property type="protein sequence ID" value="KAG0585158.1"/>
    <property type="molecule type" value="Genomic_DNA"/>
</dbReference>
<name>A0A8T0IRA3_CERPU</name>
<evidence type="ECO:0000313" key="2">
    <source>
        <dbReference type="Proteomes" id="UP000822688"/>
    </source>
</evidence>
<protein>
    <submittedName>
        <fullName evidence="1">Uncharacterized protein</fullName>
    </submittedName>
</protein>
<proteinExistence type="predicted"/>
<organism evidence="1 2">
    <name type="scientific">Ceratodon purpureus</name>
    <name type="common">Fire moss</name>
    <name type="synonym">Dicranum purpureum</name>
    <dbReference type="NCBI Taxonomy" id="3225"/>
    <lineage>
        <taxon>Eukaryota</taxon>
        <taxon>Viridiplantae</taxon>
        <taxon>Streptophyta</taxon>
        <taxon>Embryophyta</taxon>
        <taxon>Bryophyta</taxon>
        <taxon>Bryophytina</taxon>
        <taxon>Bryopsida</taxon>
        <taxon>Dicranidae</taxon>
        <taxon>Pseudoditrichales</taxon>
        <taxon>Ditrichaceae</taxon>
        <taxon>Ceratodon</taxon>
    </lineage>
</organism>
<dbReference type="OrthoDB" id="10020961at2759"/>